<dbReference type="EMBL" id="DWWV01000202">
    <property type="protein sequence ID" value="HJC12028.1"/>
    <property type="molecule type" value="Genomic_DNA"/>
</dbReference>
<dbReference type="InterPro" id="IPR037219">
    <property type="entry name" value="Peptidase_M41-like"/>
</dbReference>
<dbReference type="Proteomes" id="UP000823893">
    <property type="component" value="Unassembled WGS sequence"/>
</dbReference>
<dbReference type="SUPFAM" id="SSF52540">
    <property type="entry name" value="P-loop containing nucleoside triphosphate hydrolases"/>
    <property type="match status" value="1"/>
</dbReference>
<evidence type="ECO:0000256" key="17">
    <source>
        <dbReference type="SAM" id="MobiDB-lite"/>
    </source>
</evidence>
<evidence type="ECO:0000256" key="15">
    <source>
        <dbReference type="HAMAP-Rule" id="MF_01458"/>
    </source>
</evidence>
<evidence type="ECO:0000256" key="1">
    <source>
        <dbReference type="ARBA" id="ARBA00004370"/>
    </source>
</evidence>
<dbReference type="InterPro" id="IPR041569">
    <property type="entry name" value="AAA_lid_3"/>
</dbReference>
<comment type="similarity">
    <text evidence="2 15">In the C-terminal section; belongs to the peptidase M41 family.</text>
</comment>
<dbReference type="EC" id="3.4.24.-" evidence="15"/>
<dbReference type="Pfam" id="PF17862">
    <property type="entry name" value="AAA_lid_3"/>
    <property type="match status" value="1"/>
</dbReference>
<comment type="cofactor">
    <cofactor evidence="15">
        <name>Zn(2+)</name>
        <dbReference type="ChEBI" id="CHEBI:29105"/>
    </cofactor>
    <text evidence="15">Binds 1 zinc ion per subunit.</text>
</comment>
<dbReference type="GO" id="GO:0030163">
    <property type="term" value="P:protein catabolic process"/>
    <property type="evidence" value="ECO:0007669"/>
    <property type="project" value="UniProtKB-UniRule"/>
</dbReference>
<feature type="binding site" evidence="15">
    <location>
        <begin position="215"/>
        <end position="222"/>
    </location>
    <ligand>
        <name>ATP</name>
        <dbReference type="ChEBI" id="CHEBI:30616"/>
    </ligand>
</feature>
<dbReference type="Gene3D" id="3.40.50.300">
    <property type="entry name" value="P-loop containing nucleotide triphosphate hydrolases"/>
    <property type="match status" value="1"/>
</dbReference>
<dbReference type="Gene3D" id="1.20.58.760">
    <property type="entry name" value="Peptidase M41"/>
    <property type="match status" value="1"/>
</dbReference>
<keyword evidence="9 15" id="KW-0862">Zinc</keyword>
<dbReference type="GO" id="GO:0008270">
    <property type="term" value="F:zinc ion binding"/>
    <property type="evidence" value="ECO:0007669"/>
    <property type="project" value="UniProtKB-UniRule"/>
</dbReference>
<comment type="subcellular location">
    <subcellularLocation>
        <location evidence="15">Cell membrane</location>
        <topology evidence="15">Multi-pass membrane protein</topology>
        <orientation evidence="15">Cytoplasmic side</orientation>
    </subcellularLocation>
    <subcellularLocation>
        <location evidence="1">Membrane</location>
    </subcellularLocation>
</comment>
<dbReference type="PROSITE" id="PS00674">
    <property type="entry name" value="AAA"/>
    <property type="match status" value="1"/>
</dbReference>
<organism evidence="19 20">
    <name type="scientific">Candidatus Blautia merdigallinarum</name>
    <dbReference type="NCBI Taxonomy" id="2838495"/>
    <lineage>
        <taxon>Bacteria</taxon>
        <taxon>Bacillati</taxon>
        <taxon>Bacillota</taxon>
        <taxon>Clostridia</taxon>
        <taxon>Lachnospirales</taxon>
        <taxon>Lachnospiraceae</taxon>
        <taxon>Blautia</taxon>
    </lineage>
</organism>
<feature type="compositionally biased region" description="Basic and acidic residues" evidence="17">
    <location>
        <begin position="618"/>
        <end position="632"/>
    </location>
</feature>
<evidence type="ECO:0000256" key="13">
    <source>
        <dbReference type="ARBA" id="ARBA00023136"/>
    </source>
</evidence>
<feature type="binding site" evidence="15">
    <location>
        <position position="436"/>
    </location>
    <ligand>
        <name>Zn(2+)</name>
        <dbReference type="ChEBI" id="CHEBI:29105"/>
        <note>catalytic</note>
    </ligand>
</feature>
<dbReference type="GO" id="GO:0005524">
    <property type="term" value="F:ATP binding"/>
    <property type="evidence" value="ECO:0007669"/>
    <property type="project" value="UniProtKB-UniRule"/>
</dbReference>
<evidence type="ECO:0000256" key="4">
    <source>
        <dbReference type="ARBA" id="ARBA00022670"/>
    </source>
</evidence>
<accession>A0A9D2SKR2</accession>
<keyword evidence="4 15" id="KW-0645">Protease</keyword>
<evidence type="ECO:0000256" key="6">
    <source>
        <dbReference type="ARBA" id="ARBA00022723"/>
    </source>
</evidence>
<evidence type="ECO:0000256" key="16">
    <source>
        <dbReference type="RuleBase" id="RU003651"/>
    </source>
</evidence>
<keyword evidence="13 15" id="KW-0472">Membrane</keyword>
<dbReference type="InterPro" id="IPR003959">
    <property type="entry name" value="ATPase_AAA_core"/>
</dbReference>
<dbReference type="GO" id="GO:0016887">
    <property type="term" value="F:ATP hydrolysis activity"/>
    <property type="evidence" value="ECO:0007669"/>
    <property type="project" value="UniProtKB-UniRule"/>
</dbReference>
<evidence type="ECO:0000256" key="8">
    <source>
        <dbReference type="ARBA" id="ARBA00022801"/>
    </source>
</evidence>
<dbReference type="FunFam" id="1.20.58.760:FF:000001">
    <property type="entry name" value="ATP-dependent zinc metalloprotease FtsH"/>
    <property type="match status" value="1"/>
</dbReference>
<evidence type="ECO:0000256" key="10">
    <source>
        <dbReference type="ARBA" id="ARBA00022840"/>
    </source>
</evidence>
<dbReference type="FunFam" id="1.10.8.60:FF:000001">
    <property type="entry name" value="ATP-dependent zinc metalloprotease FtsH"/>
    <property type="match status" value="1"/>
</dbReference>
<dbReference type="Pfam" id="PF00004">
    <property type="entry name" value="AAA"/>
    <property type="match status" value="1"/>
</dbReference>
<feature type="transmembrane region" description="Helical" evidence="15">
    <location>
        <begin position="122"/>
        <end position="144"/>
    </location>
</feature>
<dbReference type="GO" id="GO:0005886">
    <property type="term" value="C:plasma membrane"/>
    <property type="evidence" value="ECO:0007669"/>
    <property type="project" value="UniProtKB-SubCell"/>
</dbReference>
<feature type="domain" description="AAA+ ATPase" evidence="18">
    <location>
        <begin position="207"/>
        <end position="345"/>
    </location>
</feature>
<dbReference type="NCBIfam" id="TIGR01241">
    <property type="entry name" value="FtsH_fam"/>
    <property type="match status" value="1"/>
</dbReference>
<dbReference type="InterPro" id="IPR005936">
    <property type="entry name" value="FtsH"/>
</dbReference>
<dbReference type="Gene3D" id="3.30.720.210">
    <property type="match status" value="1"/>
</dbReference>
<dbReference type="AlphaFoldDB" id="A0A9D2SKR2"/>
<evidence type="ECO:0000256" key="5">
    <source>
        <dbReference type="ARBA" id="ARBA00022692"/>
    </source>
</evidence>
<gene>
    <name evidence="15 19" type="primary">ftsH</name>
    <name evidence="19" type="ORF">H9935_14760</name>
</gene>
<comment type="caution">
    <text evidence="19">The sequence shown here is derived from an EMBL/GenBank/DDBJ whole genome shotgun (WGS) entry which is preliminary data.</text>
</comment>
<evidence type="ECO:0000256" key="14">
    <source>
        <dbReference type="ARBA" id="ARBA00061570"/>
    </source>
</evidence>
<dbReference type="HAMAP" id="MF_01458">
    <property type="entry name" value="FtsH"/>
    <property type="match status" value="1"/>
</dbReference>
<comment type="subunit">
    <text evidence="15">Homohexamer.</text>
</comment>
<evidence type="ECO:0000256" key="2">
    <source>
        <dbReference type="ARBA" id="ARBA00010044"/>
    </source>
</evidence>
<dbReference type="InterPro" id="IPR000642">
    <property type="entry name" value="Peptidase_M41"/>
</dbReference>
<reference evidence="19" key="1">
    <citation type="journal article" date="2021" name="PeerJ">
        <title>Extensive microbial diversity within the chicken gut microbiome revealed by metagenomics and culture.</title>
        <authorList>
            <person name="Gilroy R."/>
            <person name="Ravi A."/>
            <person name="Getino M."/>
            <person name="Pursley I."/>
            <person name="Horton D.L."/>
            <person name="Alikhan N.F."/>
            <person name="Baker D."/>
            <person name="Gharbi K."/>
            <person name="Hall N."/>
            <person name="Watson M."/>
            <person name="Adriaenssens E.M."/>
            <person name="Foster-Nyarko E."/>
            <person name="Jarju S."/>
            <person name="Secka A."/>
            <person name="Antonio M."/>
            <person name="Oren A."/>
            <person name="Chaudhuri R.R."/>
            <person name="La Ragione R."/>
            <person name="Hildebrand F."/>
            <person name="Pallen M.J."/>
        </authorList>
    </citation>
    <scope>NUCLEOTIDE SEQUENCE</scope>
    <source>
        <strain evidence="19">ChiSxjej6B18-287</strain>
    </source>
</reference>
<dbReference type="Gene3D" id="1.10.8.60">
    <property type="match status" value="1"/>
</dbReference>
<dbReference type="FunFam" id="3.40.50.300:FF:000001">
    <property type="entry name" value="ATP-dependent zinc metalloprotease FtsH"/>
    <property type="match status" value="1"/>
</dbReference>
<dbReference type="InterPro" id="IPR027417">
    <property type="entry name" value="P-loop_NTPase"/>
</dbReference>
<feature type="transmembrane region" description="Helical" evidence="15">
    <location>
        <begin position="20"/>
        <end position="37"/>
    </location>
</feature>
<feature type="binding site" evidence="15">
    <location>
        <position position="440"/>
    </location>
    <ligand>
        <name>Zn(2+)</name>
        <dbReference type="ChEBI" id="CHEBI:29105"/>
        <note>catalytic</note>
    </ligand>
</feature>
<keyword evidence="10 15" id="KW-0067">ATP-binding</keyword>
<dbReference type="PANTHER" id="PTHR23076">
    <property type="entry name" value="METALLOPROTEASE M41 FTSH"/>
    <property type="match status" value="1"/>
</dbReference>
<proteinExistence type="inferred from homology"/>
<dbReference type="InterPro" id="IPR003593">
    <property type="entry name" value="AAA+_ATPase"/>
</dbReference>
<evidence type="ECO:0000256" key="12">
    <source>
        <dbReference type="ARBA" id="ARBA00023049"/>
    </source>
</evidence>
<comment type="similarity">
    <text evidence="14 15">In the central section; belongs to the AAA ATPase family.</text>
</comment>
<dbReference type="SMART" id="SM00382">
    <property type="entry name" value="AAA"/>
    <property type="match status" value="1"/>
</dbReference>
<dbReference type="SUPFAM" id="SSF140990">
    <property type="entry name" value="FtsH protease domain-like"/>
    <property type="match status" value="1"/>
</dbReference>
<keyword evidence="12 15" id="KW-0482">Metalloprotease</keyword>
<comment type="function">
    <text evidence="15">Acts as a processive, ATP-dependent zinc metallopeptidase for both cytoplasmic and membrane proteins. Plays a role in the quality control of integral membrane proteins.</text>
</comment>
<keyword evidence="5 15" id="KW-0812">Transmembrane</keyword>
<feature type="binding site" evidence="15">
    <location>
        <position position="513"/>
    </location>
    <ligand>
        <name>Zn(2+)</name>
        <dbReference type="ChEBI" id="CHEBI:29105"/>
        <note>catalytic</note>
    </ligand>
</feature>
<evidence type="ECO:0000256" key="7">
    <source>
        <dbReference type="ARBA" id="ARBA00022741"/>
    </source>
</evidence>
<dbReference type="Pfam" id="PF06480">
    <property type="entry name" value="FtsH_ext"/>
    <property type="match status" value="1"/>
</dbReference>
<name>A0A9D2SKR2_9FIRM</name>
<dbReference type="Pfam" id="PF01434">
    <property type="entry name" value="Peptidase_M41"/>
    <property type="match status" value="1"/>
</dbReference>
<dbReference type="CDD" id="cd19501">
    <property type="entry name" value="RecA-like_FtsH"/>
    <property type="match status" value="1"/>
</dbReference>
<dbReference type="PANTHER" id="PTHR23076:SF97">
    <property type="entry name" value="ATP-DEPENDENT ZINC METALLOPROTEASE YME1L1"/>
    <property type="match status" value="1"/>
</dbReference>
<evidence type="ECO:0000313" key="19">
    <source>
        <dbReference type="EMBL" id="HJC12028.1"/>
    </source>
</evidence>
<evidence type="ECO:0000256" key="11">
    <source>
        <dbReference type="ARBA" id="ARBA00022989"/>
    </source>
</evidence>
<comment type="similarity">
    <text evidence="16">Belongs to the AAA ATPase family.</text>
</comment>
<evidence type="ECO:0000259" key="18">
    <source>
        <dbReference type="SMART" id="SM00382"/>
    </source>
</evidence>
<dbReference type="InterPro" id="IPR011546">
    <property type="entry name" value="Pept_M41_FtsH_extracell"/>
</dbReference>
<keyword evidence="11 15" id="KW-1133">Transmembrane helix</keyword>
<keyword evidence="3 15" id="KW-1003">Cell membrane</keyword>
<keyword evidence="8 15" id="KW-0378">Hydrolase</keyword>
<evidence type="ECO:0000256" key="9">
    <source>
        <dbReference type="ARBA" id="ARBA00022833"/>
    </source>
</evidence>
<feature type="region of interest" description="Disordered" evidence="17">
    <location>
        <begin position="618"/>
        <end position="656"/>
    </location>
</feature>
<keyword evidence="6 15" id="KW-0479">Metal-binding</keyword>
<dbReference type="GO" id="GO:0004222">
    <property type="term" value="F:metalloendopeptidase activity"/>
    <property type="evidence" value="ECO:0007669"/>
    <property type="project" value="InterPro"/>
</dbReference>
<evidence type="ECO:0000256" key="3">
    <source>
        <dbReference type="ARBA" id="ARBA00022475"/>
    </source>
</evidence>
<evidence type="ECO:0000313" key="20">
    <source>
        <dbReference type="Proteomes" id="UP000823893"/>
    </source>
</evidence>
<dbReference type="GO" id="GO:0006508">
    <property type="term" value="P:proteolysis"/>
    <property type="evidence" value="ECO:0007669"/>
    <property type="project" value="UniProtKB-KW"/>
</dbReference>
<feature type="active site" evidence="15">
    <location>
        <position position="437"/>
    </location>
</feature>
<reference evidence="19" key="2">
    <citation type="submission" date="2021-04" db="EMBL/GenBank/DDBJ databases">
        <authorList>
            <person name="Gilroy R."/>
        </authorList>
    </citation>
    <scope>NUCLEOTIDE SEQUENCE</scope>
    <source>
        <strain evidence="19">ChiSxjej6B18-287</strain>
    </source>
</reference>
<protein>
    <recommendedName>
        <fullName evidence="15">ATP-dependent zinc metalloprotease FtsH</fullName>
        <ecNumber evidence="15">3.4.24.-</ecNumber>
    </recommendedName>
</protein>
<dbReference type="InterPro" id="IPR003960">
    <property type="entry name" value="ATPase_AAA_CS"/>
</dbReference>
<dbReference type="GO" id="GO:0004176">
    <property type="term" value="F:ATP-dependent peptidase activity"/>
    <property type="evidence" value="ECO:0007669"/>
    <property type="project" value="InterPro"/>
</dbReference>
<keyword evidence="7 15" id="KW-0547">Nucleotide-binding</keyword>
<sequence length="656" mass="72231">MNQNQNNDPKNDGPKNRQSLLVLLVCIMISLVCINLLSRMTRNMTSEISYSEFIEMLENGEVESVVLRSDTLTITPKTQRSMTGTTEIYTTLMEDESDLTKRLDEAGVENFSKEPPDMTSSIIYSLLSIILPVIIMVGLLSWLFRRMNKGGGMMGGVGKSKAKAYVQKETGVTFKDVAGEDEAKESLQEVVDFLHNPGKYAAIGAKLPKGALLVGPPGTGKTLLAKAVAGEAHVPFFSLSGSDFVEMFVGVGASRVRDLFEEAKKNAPCIIFIDEVDAIGKTRDSRYGGNDEREQTLNQLLAEMDGFDTSKGLLILAATNRPEVLDPALLRPGRFDRRIIVDRPDLKGRVNILKVHAKNVSLDETVDLDAIALATSGAVGSDLANMINEAAILAVKHGRKAVSQKDLLEAVEVVLVGKEKKDRILSAEERKIVSYHEVGHALVSALQKDSEPVQKITIVPRTMGALGYVMHVPEEEKYLNTKKELEAMLVGYLGGRAAEEIVFDTVTTGAANDIEQATKVARAMITQYGMSDRFGLMGLAETQNQYLEGRSVLNCGDSTATEIDHEVMKLLKKSYDEAKRLLSENRDVMDKIAAFLIEKETITGKEFMKIFHEAKGITDPEKKQRIEDREQSETEEEFGLPARKESQEEASGNSQE</sequence>